<accession>A0A7V1CW77</accession>
<reference evidence="1" key="1">
    <citation type="journal article" date="2020" name="mSystems">
        <title>Genome- and Community-Level Interaction Insights into Carbon Utilization and Element Cycling Functions of Hydrothermarchaeota in Hydrothermal Sediment.</title>
        <authorList>
            <person name="Zhou Z."/>
            <person name="Liu Y."/>
            <person name="Xu W."/>
            <person name="Pan J."/>
            <person name="Luo Z.H."/>
            <person name="Li M."/>
        </authorList>
    </citation>
    <scope>NUCLEOTIDE SEQUENCE [LARGE SCALE GENOMIC DNA]</scope>
    <source>
        <strain evidence="1">HyVt-346</strain>
    </source>
</reference>
<dbReference type="AlphaFoldDB" id="A0A7V1CW77"/>
<dbReference type="Proteomes" id="UP000886188">
    <property type="component" value="Unassembled WGS sequence"/>
</dbReference>
<evidence type="ECO:0000313" key="1">
    <source>
        <dbReference type="EMBL" id="HEA15344.1"/>
    </source>
</evidence>
<sequence length="188" mass="21441">MNKNKEESLLSKLELDGITISEAKIQSPGYLSSVIRTIEALERASTIEKVNMLKELFILGDSTGLIEKRPDFYQEILSIFSELSYREILILFYLNEGGLPYTDDLHVKEPERVADDDSLPNPQEQYEEAIQYCAYQVTVNSDVLGALLGRLSRTGLIGNAPEWTSLVYFFTPLYRDLKQFFAKEFHGT</sequence>
<gene>
    <name evidence="1" type="ORF">ENH88_02620</name>
</gene>
<comment type="caution">
    <text evidence="1">The sequence shown here is derived from an EMBL/GenBank/DDBJ whole genome shotgun (WGS) entry which is preliminary data.</text>
</comment>
<name>A0A7V1CW77_9GAMM</name>
<dbReference type="EMBL" id="DRGM01000032">
    <property type="protein sequence ID" value="HEA15344.1"/>
    <property type="molecule type" value="Genomic_DNA"/>
</dbReference>
<protein>
    <submittedName>
        <fullName evidence="1">Uncharacterized protein</fullName>
    </submittedName>
</protein>
<organism evidence="1">
    <name type="scientific">Pseudoalteromonas prydzensis</name>
    <dbReference type="NCBI Taxonomy" id="182141"/>
    <lineage>
        <taxon>Bacteria</taxon>
        <taxon>Pseudomonadati</taxon>
        <taxon>Pseudomonadota</taxon>
        <taxon>Gammaproteobacteria</taxon>
        <taxon>Alteromonadales</taxon>
        <taxon>Pseudoalteromonadaceae</taxon>
        <taxon>Pseudoalteromonas</taxon>
    </lineage>
</organism>
<dbReference type="RefSeq" id="WP_304179124.1">
    <property type="nucleotide sequence ID" value="NZ_DRGM01000032.1"/>
</dbReference>
<proteinExistence type="predicted"/>